<dbReference type="RefSeq" id="WP_211925811.1">
    <property type="nucleotide sequence ID" value="NZ_JAGQFT020000004.1"/>
</dbReference>
<dbReference type="Pfam" id="PF00990">
    <property type="entry name" value="GGDEF"/>
    <property type="match status" value="1"/>
</dbReference>
<feature type="coiled-coil region" evidence="4">
    <location>
        <begin position="324"/>
        <end position="358"/>
    </location>
</feature>
<comment type="caution">
    <text evidence="6">The sequence shown here is derived from an EMBL/GenBank/DDBJ whole genome shotgun (WGS) entry which is preliminary data.</text>
</comment>
<keyword evidence="4" id="KW-0175">Coiled coil</keyword>
<evidence type="ECO:0000313" key="8">
    <source>
        <dbReference type="Proteomes" id="UP000675747"/>
    </source>
</evidence>
<keyword evidence="8" id="KW-1185">Reference proteome</keyword>
<name>A0A8J8AWR7_9GAMM</name>
<dbReference type="CDD" id="cd01949">
    <property type="entry name" value="GGDEF"/>
    <property type="match status" value="1"/>
</dbReference>
<accession>A0A8J8AWR7</accession>
<comment type="cofactor">
    <cofactor evidence="1">
        <name>Mg(2+)</name>
        <dbReference type="ChEBI" id="CHEBI:18420"/>
    </cofactor>
</comment>
<sequence>MSERERIDGGLRGLWPRRRAADAAPALAGTALAATGAPAGPRTPPASLAELFAAAGTPDRLLTAFADGLLGLDGELADMGRRLRRSAIDEDWTGYGRGLRQLIDKYISTIVSTAPGTPEDAEATLLRDLLRRILAMALGPLLQPAPDLAEEAQALADILKHWAGEADAETYARRLKQLCHRVSMRADEAAEQQRLILGLFDLLLENVTELLDDSSWLHGQIAIVRELISGPIDRLSVEDARSSLREVIYRQGLLKQSMAESKDAMKEMMVTFVDRLNGMAASTGEFHDRIEGYSQAIRGARSIGELNRVLDDVLAETGRAQEQALRARDRMLEARQEVEAAEQRILRLEQQLQDASGQARADQLTGVLNRRGFEELYEREAARAERSGAPLCVALVDLDDFRRLNETHGHLGGDAALRHFAELVRTVLRGSDALARFGGEEFLLLMPDTTLYEASAAVARAQQALVGRPLLHEEARIVLSFSGGVAQRAPSETRDVLLKRADGAMYQAKKGGKNRVVAAK</sequence>
<dbReference type="InterPro" id="IPR000160">
    <property type="entry name" value="GGDEF_dom"/>
</dbReference>
<protein>
    <recommendedName>
        <fullName evidence="2">diguanylate cyclase</fullName>
        <ecNumber evidence="2">2.7.7.65</ecNumber>
    </recommendedName>
</protein>
<dbReference type="SMART" id="SM00267">
    <property type="entry name" value="GGDEF"/>
    <property type="match status" value="1"/>
</dbReference>
<comment type="catalytic activity">
    <reaction evidence="3">
        <text>2 GTP = 3',3'-c-di-GMP + 2 diphosphate</text>
        <dbReference type="Rhea" id="RHEA:24898"/>
        <dbReference type="ChEBI" id="CHEBI:33019"/>
        <dbReference type="ChEBI" id="CHEBI:37565"/>
        <dbReference type="ChEBI" id="CHEBI:58805"/>
        <dbReference type="EC" id="2.7.7.65"/>
    </reaction>
</comment>
<dbReference type="AlphaFoldDB" id="A0A8J8AWR7"/>
<keyword evidence="6" id="KW-0808">Transferase</keyword>
<dbReference type="InterPro" id="IPR029787">
    <property type="entry name" value="Nucleotide_cyclase"/>
</dbReference>
<keyword evidence="6" id="KW-0548">Nucleotidyltransferase</keyword>
<evidence type="ECO:0000256" key="4">
    <source>
        <dbReference type="SAM" id="Coils"/>
    </source>
</evidence>
<dbReference type="EC" id="2.7.7.65" evidence="2"/>
<evidence type="ECO:0000256" key="3">
    <source>
        <dbReference type="ARBA" id="ARBA00034247"/>
    </source>
</evidence>
<evidence type="ECO:0000313" key="6">
    <source>
        <dbReference type="EMBL" id="MBR0561846.1"/>
    </source>
</evidence>
<dbReference type="GO" id="GO:1902201">
    <property type="term" value="P:negative regulation of bacterial-type flagellum-dependent cell motility"/>
    <property type="evidence" value="ECO:0007669"/>
    <property type="project" value="TreeGrafter"/>
</dbReference>
<evidence type="ECO:0000256" key="2">
    <source>
        <dbReference type="ARBA" id="ARBA00012528"/>
    </source>
</evidence>
<dbReference type="Proteomes" id="UP000675747">
    <property type="component" value="Unassembled WGS sequence"/>
</dbReference>
<dbReference type="NCBIfam" id="TIGR00254">
    <property type="entry name" value="GGDEF"/>
    <property type="match status" value="1"/>
</dbReference>
<dbReference type="GO" id="GO:0052621">
    <property type="term" value="F:diguanylate cyclase activity"/>
    <property type="evidence" value="ECO:0007669"/>
    <property type="project" value="UniProtKB-EC"/>
</dbReference>
<gene>
    <name evidence="7" type="ORF">KB893_007565</name>
    <name evidence="6" type="ORF">KB893_04860</name>
</gene>
<reference evidence="6" key="2">
    <citation type="submission" date="2021-04" db="EMBL/GenBank/DDBJ databases">
        <authorList>
            <person name="Karlyshev A.V."/>
        </authorList>
    </citation>
    <scope>NUCLEOTIDE SEQUENCE</scope>
    <source>
        <strain evidence="6">LMG 29479</strain>
    </source>
</reference>
<dbReference type="GO" id="GO:0005886">
    <property type="term" value="C:plasma membrane"/>
    <property type="evidence" value="ECO:0007669"/>
    <property type="project" value="TreeGrafter"/>
</dbReference>
<organism evidence="6">
    <name type="scientific">Coralloluteibacterium stylophorae</name>
    <dbReference type="NCBI Taxonomy" id="1776034"/>
    <lineage>
        <taxon>Bacteria</taxon>
        <taxon>Pseudomonadati</taxon>
        <taxon>Pseudomonadota</taxon>
        <taxon>Gammaproteobacteria</taxon>
        <taxon>Lysobacterales</taxon>
        <taxon>Lysobacteraceae</taxon>
        <taxon>Coralloluteibacterium</taxon>
    </lineage>
</organism>
<dbReference type="InterPro" id="IPR050469">
    <property type="entry name" value="Diguanylate_Cyclase"/>
</dbReference>
<dbReference type="EMBL" id="JAGQFT010000024">
    <property type="protein sequence ID" value="MBR0561846.1"/>
    <property type="molecule type" value="Genomic_DNA"/>
</dbReference>
<evidence type="ECO:0000259" key="5">
    <source>
        <dbReference type="PROSITE" id="PS50887"/>
    </source>
</evidence>
<dbReference type="Gene3D" id="3.30.70.270">
    <property type="match status" value="1"/>
</dbReference>
<reference evidence="7 8" key="1">
    <citation type="journal article" date="2021" name="Microbiol. Resour. Announc.">
        <title>Draft Genome Sequence of Coralloluteibacterium stylophorae LMG 29479T.</title>
        <authorList>
            <person name="Karlyshev A.V."/>
            <person name="Kudryashova E.B."/>
            <person name="Ariskina E.V."/>
            <person name="Conroy A.P."/>
            <person name="Abidueva E.Y."/>
        </authorList>
    </citation>
    <scope>NUCLEOTIDE SEQUENCE [LARGE SCALE GENOMIC DNA]</scope>
    <source>
        <strain evidence="7 8">LMG 29479</strain>
    </source>
</reference>
<dbReference type="EMBL" id="JAGQFT020000004">
    <property type="protein sequence ID" value="MBS7456991.1"/>
    <property type="molecule type" value="Genomic_DNA"/>
</dbReference>
<dbReference type="SUPFAM" id="SSF55073">
    <property type="entry name" value="Nucleotide cyclase"/>
    <property type="match status" value="1"/>
</dbReference>
<dbReference type="GO" id="GO:0043709">
    <property type="term" value="P:cell adhesion involved in single-species biofilm formation"/>
    <property type="evidence" value="ECO:0007669"/>
    <property type="project" value="TreeGrafter"/>
</dbReference>
<proteinExistence type="predicted"/>
<feature type="domain" description="GGDEF" evidence="5">
    <location>
        <begin position="389"/>
        <end position="520"/>
    </location>
</feature>
<evidence type="ECO:0000313" key="7">
    <source>
        <dbReference type="EMBL" id="MBS7456991.1"/>
    </source>
</evidence>
<evidence type="ECO:0000256" key="1">
    <source>
        <dbReference type="ARBA" id="ARBA00001946"/>
    </source>
</evidence>
<dbReference type="PANTHER" id="PTHR45138">
    <property type="entry name" value="REGULATORY COMPONENTS OF SENSORY TRANSDUCTION SYSTEM"/>
    <property type="match status" value="1"/>
</dbReference>
<dbReference type="InterPro" id="IPR043128">
    <property type="entry name" value="Rev_trsase/Diguanyl_cyclase"/>
</dbReference>
<dbReference type="PANTHER" id="PTHR45138:SF9">
    <property type="entry name" value="DIGUANYLATE CYCLASE DGCM-RELATED"/>
    <property type="match status" value="1"/>
</dbReference>
<dbReference type="PROSITE" id="PS50887">
    <property type="entry name" value="GGDEF"/>
    <property type="match status" value="1"/>
</dbReference>
<dbReference type="FunFam" id="3.30.70.270:FF:000001">
    <property type="entry name" value="Diguanylate cyclase domain protein"/>
    <property type="match status" value="1"/>
</dbReference>